<name>A0ACC2YPN7_9PEZI</name>
<evidence type="ECO:0000313" key="2">
    <source>
        <dbReference type="Proteomes" id="UP001172680"/>
    </source>
</evidence>
<accession>A0ACC2YPN7</accession>
<reference evidence="1" key="1">
    <citation type="submission" date="2022-10" db="EMBL/GenBank/DDBJ databases">
        <title>Culturing micro-colonial fungi from biological soil crusts in the Mojave desert and describing Neophaeococcomyces mojavensis, and introducing the new genera and species Taxawa tesnikishii.</title>
        <authorList>
            <person name="Kurbessoian T."/>
            <person name="Stajich J.E."/>
        </authorList>
    </citation>
    <scope>NUCLEOTIDE SEQUENCE</scope>
    <source>
        <strain evidence="1">JES_115</strain>
    </source>
</reference>
<comment type="caution">
    <text evidence="1">The sequence shown here is derived from an EMBL/GenBank/DDBJ whole genome shotgun (WGS) entry which is preliminary data.</text>
</comment>
<proteinExistence type="predicted"/>
<keyword evidence="2" id="KW-1185">Reference proteome</keyword>
<dbReference type="Proteomes" id="UP001172680">
    <property type="component" value="Unassembled WGS sequence"/>
</dbReference>
<organism evidence="1 2">
    <name type="scientific">Coniosporium tulheliwenetii</name>
    <dbReference type="NCBI Taxonomy" id="3383036"/>
    <lineage>
        <taxon>Eukaryota</taxon>
        <taxon>Fungi</taxon>
        <taxon>Dikarya</taxon>
        <taxon>Ascomycota</taxon>
        <taxon>Pezizomycotina</taxon>
        <taxon>Dothideomycetes</taxon>
        <taxon>Dothideomycetes incertae sedis</taxon>
        <taxon>Coniosporium</taxon>
    </lineage>
</organism>
<sequence length="282" mass="31535">MSNDDTWTTGKQDMSFAACSGSKLVNMAVLNPQMPKTGDRPRIITMTAGGNDAGFFNVVINCVYQQYLLINYGPAYPDPNGLCAIAIKNATDYIERAAGSNPDVLGLSEDLAATLDDIFASNKIGDRESFRLYVTGIAINGLVEKFNRVYEKTIADYPDKRVRYVEVTQGFEGNRFCEEGKSHRDQYYSDDVWLWNLPPPYETDQTAEMDHYYTTRSAILDKEDPEDFSHVFDIFNDVKFESGVNGPGWMLRPFHPKEKGHAAIKDAIIAQARRDGVPGVKG</sequence>
<gene>
    <name evidence="1" type="ORF">H2199_007622</name>
</gene>
<protein>
    <submittedName>
        <fullName evidence="1">Uncharacterized protein</fullName>
    </submittedName>
</protein>
<dbReference type="EMBL" id="JAPDRP010000023">
    <property type="protein sequence ID" value="KAJ9637335.1"/>
    <property type="molecule type" value="Genomic_DNA"/>
</dbReference>
<evidence type="ECO:0000313" key="1">
    <source>
        <dbReference type="EMBL" id="KAJ9637335.1"/>
    </source>
</evidence>